<comment type="caution">
    <text evidence="1">The sequence shown here is derived from an EMBL/GenBank/DDBJ whole genome shotgun (WGS) entry which is preliminary data.</text>
</comment>
<dbReference type="PANTHER" id="PTHR31286:SF99">
    <property type="entry name" value="DUF4283 DOMAIN-CONTAINING PROTEIN"/>
    <property type="match status" value="1"/>
</dbReference>
<dbReference type="Proteomes" id="UP001151760">
    <property type="component" value="Unassembled WGS sequence"/>
</dbReference>
<dbReference type="EMBL" id="BQNB010014576">
    <property type="protein sequence ID" value="GJT29856.1"/>
    <property type="molecule type" value="Genomic_DNA"/>
</dbReference>
<proteinExistence type="predicted"/>
<accession>A0ABQ5CRZ6</accession>
<evidence type="ECO:0000313" key="1">
    <source>
        <dbReference type="EMBL" id="GJT29856.1"/>
    </source>
</evidence>
<keyword evidence="2" id="KW-1185">Reference proteome</keyword>
<protein>
    <submittedName>
        <fullName evidence="1">Retrotransposon protein, putative, ty1-copia subclass</fullName>
    </submittedName>
</protein>
<organism evidence="1 2">
    <name type="scientific">Tanacetum coccineum</name>
    <dbReference type="NCBI Taxonomy" id="301880"/>
    <lineage>
        <taxon>Eukaryota</taxon>
        <taxon>Viridiplantae</taxon>
        <taxon>Streptophyta</taxon>
        <taxon>Embryophyta</taxon>
        <taxon>Tracheophyta</taxon>
        <taxon>Spermatophyta</taxon>
        <taxon>Magnoliopsida</taxon>
        <taxon>eudicotyledons</taxon>
        <taxon>Gunneridae</taxon>
        <taxon>Pentapetalae</taxon>
        <taxon>asterids</taxon>
        <taxon>campanulids</taxon>
        <taxon>Asterales</taxon>
        <taxon>Asteraceae</taxon>
        <taxon>Asteroideae</taxon>
        <taxon>Anthemideae</taxon>
        <taxon>Anthemidinae</taxon>
        <taxon>Tanacetum</taxon>
    </lineage>
</organism>
<evidence type="ECO:0000313" key="2">
    <source>
        <dbReference type="Proteomes" id="UP001151760"/>
    </source>
</evidence>
<name>A0ABQ5CRZ6_9ASTR</name>
<reference evidence="1" key="2">
    <citation type="submission" date="2022-01" db="EMBL/GenBank/DDBJ databases">
        <authorList>
            <person name="Yamashiro T."/>
            <person name="Shiraishi A."/>
            <person name="Satake H."/>
            <person name="Nakayama K."/>
        </authorList>
    </citation>
    <scope>NUCLEOTIDE SEQUENCE</scope>
</reference>
<dbReference type="InterPro" id="IPR040256">
    <property type="entry name" value="At4g02000-like"/>
</dbReference>
<dbReference type="PANTHER" id="PTHR31286">
    <property type="entry name" value="GLYCINE-RICH CELL WALL STRUCTURAL PROTEIN 1.8-LIKE"/>
    <property type="match status" value="1"/>
</dbReference>
<reference evidence="1" key="1">
    <citation type="journal article" date="2022" name="Int. J. Mol. Sci.">
        <title>Draft Genome of Tanacetum Coccineum: Genomic Comparison of Closely Related Tanacetum-Family Plants.</title>
        <authorList>
            <person name="Yamashiro T."/>
            <person name="Shiraishi A."/>
            <person name="Nakayama K."/>
            <person name="Satake H."/>
        </authorList>
    </citation>
    <scope>NUCLEOTIDE SEQUENCE</scope>
</reference>
<sequence>MFPRNVTRIGAGGSGGKKKKSNINAPFGSGLDSCSTSLVDVTGTIHAGTSLNVRNGNVNDGTIPSIFVDSGNAVKEKVNLFTPRGNEIDVVVPVESIRAISEQFVNTAYSFFLGKRVAYPIVANYVRNTWGLNSMLENGSWFIRNNPLILRKWHPDVNLLKEDVGTVLVWVKLNGVPVTAFSEDGLSAIATKLADVELKDNIVEAMPKITREGYYTCNIRVEYEWKPPRCAYCKVFRHVQEECLKNIGTGAIKNLKKASQTPKGIPVGQKIGFKPKQVFQLVSKKSTTNTCGKKMNNLKSTKEVSKSNPFEVLTSVDNDVDLEGRDSYPDNYDYDLYDDDMYENHDMSEHLQSICDDLDITVKKHASLFEKFPIENIPRNQYQKADVLSKLTSIAFNHLTKEVLVEVMNAKSVDAQEISTIVEEEEDNGMTPIIKCLEEVWLADENEAKPSG</sequence>
<gene>
    <name evidence="1" type="ORF">Tco_0910131</name>
</gene>